<dbReference type="GO" id="GO:0016020">
    <property type="term" value="C:membrane"/>
    <property type="evidence" value="ECO:0007669"/>
    <property type="project" value="UniProtKB-SubCell"/>
</dbReference>
<dbReference type="AlphaFoldDB" id="A0A078ATL9"/>
<evidence type="ECO:0000256" key="8">
    <source>
        <dbReference type="SAM" id="MobiDB-lite"/>
    </source>
</evidence>
<sequence>MAEQSIVASAQESTQLTPRGLEKEKPATKGNIYTRFIDGAVSGLVSGAILQPLQVIKTSMQISPIEKPQDHHLQSKAFKKIMSHTKHKHYDLLSFKEATFLIYEREGVKGYYRGFLPSLIKNTMNSGTYFSTLYYLRLMLQKTSVMSDNWINFWSSAIARGFQSTLSNPLIVIKTRLEVLGFKEYNTLSDAVRKIILNEGYGGFFTGLKISLIRDVPFSGVFYPIYEFSKKFYSQMLSFDQRDEYGRTRALYLALISSMASITANLMSCLITHPLDIIRTRVFFQFYNKDQSQHYQSISSAILKIYEYDGLIGYFRGITPRIIRKGLGNILAWGIYEYLVDKREGVQFD</sequence>
<evidence type="ECO:0000313" key="9">
    <source>
        <dbReference type="EMBL" id="CDW85775.1"/>
    </source>
</evidence>
<dbReference type="SUPFAM" id="SSF103506">
    <property type="entry name" value="Mitochondrial carrier"/>
    <property type="match status" value="1"/>
</dbReference>
<keyword evidence="2 7" id="KW-0813">Transport</keyword>
<dbReference type="GO" id="GO:0015187">
    <property type="term" value="F:glycine transmembrane transporter activity"/>
    <property type="evidence" value="ECO:0007669"/>
    <property type="project" value="TreeGrafter"/>
</dbReference>
<dbReference type="PANTHER" id="PTHR46181:SF3">
    <property type="entry name" value="MITOCHONDRIAL GLYCINE TRANSPORTER"/>
    <property type="match status" value="1"/>
</dbReference>
<dbReference type="GO" id="GO:0005739">
    <property type="term" value="C:mitochondrion"/>
    <property type="evidence" value="ECO:0007669"/>
    <property type="project" value="TreeGrafter"/>
</dbReference>
<evidence type="ECO:0000256" key="1">
    <source>
        <dbReference type="ARBA" id="ARBA00004141"/>
    </source>
</evidence>
<dbReference type="Pfam" id="PF00153">
    <property type="entry name" value="Mito_carr"/>
    <property type="match status" value="3"/>
</dbReference>
<protein>
    <submittedName>
        <fullName evidence="9">Mitochondrial carrier</fullName>
    </submittedName>
</protein>
<organism evidence="9 10">
    <name type="scientific">Stylonychia lemnae</name>
    <name type="common">Ciliate</name>
    <dbReference type="NCBI Taxonomy" id="5949"/>
    <lineage>
        <taxon>Eukaryota</taxon>
        <taxon>Sar</taxon>
        <taxon>Alveolata</taxon>
        <taxon>Ciliophora</taxon>
        <taxon>Intramacronucleata</taxon>
        <taxon>Spirotrichea</taxon>
        <taxon>Stichotrichia</taxon>
        <taxon>Sporadotrichida</taxon>
        <taxon>Oxytrichidae</taxon>
        <taxon>Stylonychinae</taxon>
        <taxon>Stylonychia</taxon>
    </lineage>
</organism>
<evidence type="ECO:0000256" key="3">
    <source>
        <dbReference type="ARBA" id="ARBA00022692"/>
    </source>
</evidence>
<dbReference type="InterPro" id="IPR018108">
    <property type="entry name" value="MCP_transmembrane"/>
</dbReference>
<feature type="repeat" description="Solcar" evidence="6">
    <location>
        <begin position="147"/>
        <end position="232"/>
    </location>
</feature>
<evidence type="ECO:0000256" key="2">
    <source>
        <dbReference type="ARBA" id="ARBA00022448"/>
    </source>
</evidence>
<keyword evidence="3 6" id="KW-0812">Transmembrane</keyword>
<feature type="region of interest" description="Disordered" evidence="8">
    <location>
        <begin position="1"/>
        <end position="24"/>
    </location>
</feature>
<evidence type="ECO:0000256" key="7">
    <source>
        <dbReference type="RuleBase" id="RU000488"/>
    </source>
</evidence>
<gene>
    <name evidence="9" type="primary">Contig5639.g6041</name>
    <name evidence="9" type="ORF">STYLEM_14862</name>
</gene>
<accession>A0A078ATL9</accession>
<dbReference type="OMA" id="WGIYEEL"/>
<dbReference type="InterPro" id="IPR002067">
    <property type="entry name" value="MCP"/>
</dbReference>
<keyword evidence="4" id="KW-0677">Repeat</keyword>
<comment type="similarity">
    <text evidence="7">Belongs to the mitochondrial carrier (TC 2.A.29) family.</text>
</comment>
<evidence type="ECO:0000256" key="5">
    <source>
        <dbReference type="ARBA" id="ARBA00023136"/>
    </source>
</evidence>
<dbReference type="InterPro" id="IPR023395">
    <property type="entry name" value="MCP_dom_sf"/>
</dbReference>
<dbReference type="PRINTS" id="PR00926">
    <property type="entry name" value="MITOCARRIER"/>
</dbReference>
<dbReference type="Proteomes" id="UP000039865">
    <property type="component" value="Unassembled WGS sequence"/>
</dbReference>
<dbReference type="EMBL" id="CCKQ01014041">
    <property type="protein sequence ID" value="CDW85775.1"/>
    <property type="molecule type" value="Genomic_DNA"/>
</dbReference>
<dbReference type="PANTHER" id="PTHR46181">
    <property type="entry name" value="MITOCHONDRIAL GLYCINE TRANSPORTER"/>
    <property type="match status" value="1"/>
</dbReference>
<dbReference type="Gene3D" id="1.50.40.10">
    <property type="entry name" value="Mitochondrial carrier domain"/>
    <property type="match status" value="1"/>
</dbReference>
<dbReference type="InParanoid" id="A0A078ATL9"/>
<dbReference type="GO" id="GO:1904983">
    <property type="term" value="P:glycine import into mitochondrion"/>
    <property type="evidence" value="ECO:0007669"/>
    <property type="project" value="TreeGrafter"/>
</dbReference>
<proteinExistence type="inferred from homology"/>
<name>A0A078ATL9_STYLE</name>
<evidence type="ECO:0000256" key="4">
    <source>
        <dbReference type="ARBA" id="ARBA00022737"/>
    </source>
</evidence>
<feature type="repeat" description="Solcar" evidence="6">
    <location>
        <begin position="252"/>
        <end position="342"/>
    </location>
</feature>
<comment type="subcellular location">
    <subcellularLocation>
        <location evidence="1">Membrane</location>
        <topology evidence="1">Multi-pass membrane protein</topology>
    </subcellularLocation>
</comment>
<keyword evidence="10" id="KW-1185">Reference proteome</keyword>
<evidence type="ECO:0000256" key="6">
    <source>
        <dbReference type="PROSITE-ProRule" id="PRU00282"/>
    </source>
</evidence>
<reference evidence="9 10" key="1">
    <citation type="submission" date="2014-06" db="EMBL/GenBank/DDBJ databases">
        <authorList>
            <person name="Swart Estienne"/>
        </authorList>
    </citation>
    <scope>NUCLEOTIDE SEQUENCE [LARGE SCALE GENOMIC DNA]</scope>
    <source>
        <strain evidence="9 10">130c</strain>
    </source>
</reference>
<feature type="compositionally biased region" description="Polar residues" evidence="8">
    <location>
        <begin position="1"/>
        <end position="17"/>
    </location>
</feature>
<evidence type="ECO:0000313" key="10">
    <source>
        <dbReference type="Proteomes" id="UP000039865"/>
    </source>
</evidence>
<dbReference type="OrthoDB" id="409586at2759"/>
<dbReference type="PROSITE" id="PS50920">
    <property type="entry name" value="SOLCAR"/>
    <property type="match status" value="3"/>
</dbReference>
<feature type="repeat" description="Solcar" evidence="6">
    <location>
        <begin position="30"/>
        <end position="139"/>
    </location>
</feature>
<keyword evidence="5 6" id="KW-0472">Membrane</keyword>